<evidence type="ECO:0000256" key="2">
    <source>
        <dbReference type="SAM" id="SignalP"/>
    </source>
</evidence>
<gene>
    <name evidence="3" type="ORF">A3SI_03418</name>
</gene>
<evidence type="ECO:0000313" key="4">
    <source>
        <dbReference type="Proteomes" id="UP000005551"/>
    </source>
</evidence>
<protein>
    <recommendedName>
        <fullName evidence="5">Seryl-tRNA synthetase</fullName>
    </recommendedName>
</protein>
<organism evidence="3 4">
    <name type="scientific">Nitritalea halalkaliphila LW7</name>
    <dbReference type="NCBI Taxonomy" id="1189621"/>
    <lineage>
        <taxon>Bacteria</taxon>
        <taxon>Pseudomonadati</taxon>
        <taxon>Bacteroidota</taxon>
        <taxon>Cytophagia</taxon>
        <taxon>Cytophagales</taxon>
        <taxon>Cyclobacteriaceae</taxon>
        <taxon>Nitritalea</taxon>
    </lineage>
</organism>
<keyword evidence="1" id="KW-1133">Transmembrane helix</keyword>
<proteinExistence type="predicted"/>
<reference evidence="3 4" key="1">
    <citation type="submission" date="2012-05" db="EMBL/GenBank/DDBJ databases">
        <title>Genome sequence of Nitritalea halalkaliphila LW7.</title>
        <authorList>
            <person name="Jangir P.K."/>
            <person name="Singh A."/>
            <person name="Shivaji S."/>
            <person name="Sharma R."/>
        </authorList>
    </citation>
    <scope>NUCLEOTIDE SEQUENCE [LARGE SCALE GENOMIC DNA]</scope>
    <source>
        <strain evidence="3 4">LW7</strain>
    </source>
</reference>
<keyword evidence="1" id="KW-0472">Membrane</keyword>
<feature type="transmembrane region" description="Helical" evidence="1">
    <location>
        <begin position="108"/>
        <end position="127"/>
    </location>
</feature>
<sequence length="128" mass="14498">MSGEARRYDWKLKINDMKTLMKTFFALLCVAFLAAPVRAAEEVPARVLEIDARVQEVYAMDFKELSAKERGALRKELRGLKKEMKAIEKEHNTSYQASERLKDGPRGSGLYISTGALIIILILLIILL</sequence>
<accession>I5C9A6</accession>
<feature type="chain" id="PRO_5003701603" description="Seryl-tRNA synthetase" evidence="2">
    <location>
        <begin position="40"/>
        <end position="128"/>
    </location>
</feature>
<dbReference type="STRING" id="1189621.A3SI_03418"/>
<name>I5C9A6_9BACT</name>
<evidence type="ECO:0000313" key="3">
    <source>
        <dbReference type="EMBL" id="EIM78408.1"/>
    </source>
</evidence>
<keyword evidence="2" id="KW-0732">Signal</keyword>
<dbReference type="Proteomes" id="UP000005551">
    <property type="component" value="Unassembled WGS sequence"/>
</dbReference>
<evidence type="ECO:0000256" key="1">
    <source>
        <dbReference type="SAM" id="Phobius"/>
    </source>
</evidence>
<dbReference type="AlphaFoldDB" id="I5C9A6"/>
<keyword evidence="1" id="KW-0812">Transmembrane</keyword>
<comment type="caution">
    <text evidence="3">The sequence shown here is derived from an EMBL/GenBank/DDBJ whole genome shotgun (WGS) entry which is preliminary data.</text>
</comment>
<feature type="signal peptide" evidence="2">
    <location>
        <begin position="1"/>
        <end position="39"/>
    </location>
</feature>
<keyword evidence="4" id="KW-1185">Reference proteome</keyword>
<dbReference type="EMBL" id="AJYA01000006">
    <property type="protein sequence ID" value="EIM78408.1"/>
    <property type="molecule type" value="Genomic_DNA"/>
</dbReference>
<evidence type="ECO:0008006" key="5">
    <source>
        <dbReference type="Google" id="ProtNLM"/>
    </source>
</evidence>